<organism evidence="2 3">
    <name type="scientific">Fuscovulum blasticum DSM 2131</name>
    <dbReference type="NCBI Taxonomy" id="1188250"/>
    <lineage>
        <taxon>Bacteria</taxon>
        <taxon>Pseudomonadati</taxon>
        <taxon>Pseudomonadota</taxon>
        <taxon>Alphaproteobacteria</taxon>
        <taxon>Rhodobacterales</taxon>
        <taxon>Paracoccaceae</taxon>
        <taxon>Pseudogemmobacter</taxon>
    </lineage>
</organism>
<name>A0A2T4J7Y4_FUSBL</name>
<evidence type="ECO:0000256" key="1">
    <source>
        <dbReference type="SAM" id="MobiDB-lite"/>
    </source>
</evidence>
<gene>
    <name evidence="2" type="ORF">C5F44_11880</name>
</gene>
<evidence type="ECO:0000313" key="2">
    <source>
        <dbReference type="EMBL" id="PTE14005.1"/>
    </source>
</evidence>
<keyword evidence="3" id="KW-1185">Reference proteome</keyword>
<protein>
    <submittedName>
        <fullName evidence="2">Uncharacterized protein</fullName>
    </submittedName>
</protein>
<dbReference type="Proteomes" id="UP000241362">
    <property type="component" value="Unassembled WGS sequence"/>
</dbReference>
<reference evidence="2 3" key="1">
    <citation type="submission" date="2018-03" db="EMBL/GenBank/DDBJ databases">
        <title>Rhodobacter blasticus.</title>
        <authorList>
            <person name="Meyer T.E."/>
            <person name="Miller S."/>
            <person name="Lodha T."/>
            <person name="Gandham S."/>
            <person name="Chintalapati S."/>
            <person name="Chintalapati V.R."/>
        </authorList>
    </citation>
    <scope>NUCLEOTIDE SEQUENCE [LARGE SCALE GENOMIC DNA]</scope>
    <source>
        <strain evidence="2 3">DSM 2131</strain>
    </source>
</reference>
<dbReference type="AlphaFoldDB" id="A0A2T4J7Y4"/>
<dbReference type="EMBL" id="PZKE01000010">
    <property type="protein sequence ID" value="PTE14005.1"/>
    <property type="molecule type" value="Genomic_DNA"/>
</dbReference>
<sequence length="74" mass="8355">MTGTVLSKGADTEGERPMAKMLEFLRRLRLKRSPAAPAEPETAFDRRLRKMGNAHQASRARAGLFRTQPERMEA</sequence>
<proteinExistence type="predicted"/>
<comment type="caution">
    <text evidence="2">The sequence shown here is derived from an EMBL/GenBank/DDBJ whole genome shotgun (WGS) entry which is preliminary data.</text>
</comment>
<feature type="region of interest" description="Disordered" evidence="1">
    <location>
        <begin position="33"/>
        <end position="74"/>
    </location>
</feature>
<evidence type="ECO:0000313" key="3">
    <source>
        <dbReference type="Proteomes" id="UP000241362"/>
    </source>
</evidence>
<accession>A0A2T4J7Y4</accession>